<feature type="region of interest" description="Disordered" evidence="1">
    <location>
        <begin position="748"/>
        <end position="845"/>
    </location>
</feature>
<feature type="region of interest" description="Disordered" evidence="1">
    <location>
        <begin position="1141"/>
        <end position="1220"/>
    </location>
</feature>
<feature type="compositionally biased region" description="Basic residues" evidence="1">
    <location>
        <begin position="347"/>
        <end position="357"/>
    </location>
</feature>
<name>A0A0L0C5W0_LUCCU</name>
<protein>
    <recommendedName>
        <fullName evidence="4">WH2 domain-containing protein</fullName>
    </recommendedName>
</protein>
<feature type="compositionally biased region" description="Polar residues" evidence="1">
    <location>
        <begin position="748"/>
        <end position="761"/>
    </location>
</feature>
<organism evidence="2 3">
    <name type="scientific">Lucilia cuprina</name>
    <name type="common">Green bottle fly</name>
    <name type="synonym">Australian sheep blowfly</name>
    <dbReference type="NCBI Taxonomy" id="7375"/>
    <lineage>
        <taxon>Eukaryota</taxon>
        <taxon>Metazoa</taxon>
        <taxon>Ecdysozoa</taxon>
        <taxon>Arthropoda</taxon>
        <taxon>Hexapoda</taxon>
        <taxon>Insecta</taxon>
        <taxon>Pterygota</taxon>
        <taxon>Neoptera</taxon>
        <taxon>Endopterygota</taxon>
        <taxon>Diptera</taxon>
        <taxon>Brachycera</taxon>
        <taxon>Muscomorpha</taxon>
        <taxon>Oestroidea</taxon>
        <taxon>Calliphoridae</taxon>
        <taxon>Luciliinae</taxon>
        <taxon>Lucilia</taxon>
    </lineage>
</organism>
<feature type="compositionally biased region" description="Polar residues" evidence="1">
    <location>
        <begin position="1141"/>
        <end position="1166"/>
    </location>
</feature>
<comment type="caution">
    <text evidence="2">The sequence shown here is derived from an EMBL/GenBank/DDBJ whole genome shotgun (WGS) entry which is preliminary data.</text>
</comment>
<feature type="compositionally biased region" description="Low complexity" evidence="1">
    <location>
        <begin position="1281"/>
        <end position="1313"/>
    </location>
</feature>
<dbReference type="EMBL" id="JRES01000955">
    <property type="protein sequence ID" value="KNC26804.1"/>
    <property type="molecule type" value="Genomic_DNA"/>
</dbReference>
<dbReference type="Gene3D" id="3.10.20.90">
    <property type="entry name" value="Phosphatidylinositol 3-kinase Catalytic Subunit, Chain A, domain 1"/>
    <property type="match status" value="1"/>
</dbReference>
<feature type="compositionally biased region" description="Low complexity" evidence="1">
    <location>
        <begin position="249"/>
        <end position="259"/>
    </location>
</feature>
<feature type="region of interest" description="Disordered" evidence="1">
    <location>
        <begin position="1265"/>
        <end position="1326"/>
    </location>
</feature>
<reference evidence="2 3" key="1">
    <citation type="journal article" date="2015" name="Nat. Commun.">
        <title>Lucilia cuprina genome unlocks parasitic fly biology to underpin future interventions.</title>
        <authorList>
            <person name="Anstead C.A."/>
            <person name="Korhonen P.K."/>
            <person name="Young N.D."/>
            <person name="Hall R.S."/>
            <person name="Jex A.R."/>
            <person name="Murali S.C."/>
            <person name="Hughes D.S."/>
            <person name="Lee S.F."/>
            <person name="Perry T."/>
            <person name="Stroehlein A.J."/>
            <person name="Ansell B.R."/>
            <person name="Breugelmans B."/>
            <person name="Hofmann A."/>
            <person name="Qu J."/>
            <person name="Dugan S."/>
            <person name="Lee S.L."/>
            <person name="Chao H."/>
            <person name="Dinh H."/>
            <person name="Han Y."/>
            <person name="Doddapaneni H.V."/>
            <person name="Worley K.C."/>
            <person name="Muzny D.M."/>
            <person name="Ioannidis P."/>
            <person name="Waterhouse R.M."/>
            <person name="Zdobnov E.M."/>
            <person name="James P.J."/>
            <person name="Bagnall N.H."/>
            <person name="Kotze A.C."/>
            <person name="Gibbs R.A."/>
            <person name="Richards S."/>
            <person name="Batterham P."/>
            <person name="Gasser R.B."/>
        </authorList>
    </citation>
    <scope>NUCLEOTIDE SEQUENCE [LARGE SCALE GENOMIC DNA]</scope>
    <source>
        <strain evidence="2 3">LS</strain>
        <tissue evidence="2">Full body</tissue>
    </source>
</reference>
<feature type="compositionally biased region" description="Pro residues" evidence="1">
    <location>
        <begin position="1314"/>
        <end position="1323"/>
    </location>
</feature>
<dbReference type="STRING" id="7375.A0A0L0C5W0"/>
<keyword evidence="3" id="KW-1185">Reference proteome</keyword>
<dbReference type="OrthoDB" id="8882621at2759"/>
<feature type="region of interest" description="Disordered" evidence="1">
    <location>
        <begin position="864"/>
        <end position="883"/>
    </location>
</feature>
<feature type="compositionally biased region" description="Basic and acidic residues" evidence="1">
    <location>
        <begin position="409"/>
        <end position="419"/>
    </location>
</feature>
<feature type="region of interest" description="Disordered" evidence="1">
    <location>
        <begin position="912"/>
        <end position="938"/>
    </location>
</feature>
<feature type="region of interest" description="Disordered" evidence="1">
    <location>
        <begin position="402"/>
        <end position="434"/>
    </location>
</feature>
<feature type="compositionally biased region" description="Polar residues" evidence="1">
    <location>
        <begin position="1174"/>
        <end position="1186"/>
    </location>
</feature>
<evidence type="ECO:0000313" key="3">
    <source>
        <dbReference type="Proteomes" id="UP000037069"/>
    </source>
</evidence>
<feature type="compositionally biased region" description="Basic and acidic residues" evidence="1">
    <location>
        <begin position="1189"/>
        <end position="1204"/>
    </location>
</feature>
<proteinExistence type="predicted"/>
<feature type="compositionally biased region" description="Basic and acidic residues" evidence="1">
    <location>
        <begin position="912"/>
        <end position="935"/>
    </location>
</feature>
<dbReference type="OMA" id="PPTYRYS"/>
<feature type="region of interest" description="Disordered" evidence="1">
    <location>
        <begin position="321"/>
        <end position="369"/>
    </location>
</feature>
<evidence type="ECO:0000256" key="1">
    <source>
        <dbReference type="SAM" id="MobiDB-lite"/>
    </source>
</evidence>
<feature type="region of interest" description="Disordered" evidence="1">
    <location>
        <begin position="501"/>
        <end position="526"/>
    </location>
</feature>
<feature type="compositionally biased region" description="Polar residues" evidence="1">
    <location>
        <begin position="1265"/>
        <end position="1279"/>
    </location>
</feature>
<feature type="compositionally biased region" description="Low complexity" evidence="1">
    <location>
        <begin position="762"/>
        <end position="772"/>
    </location>
</feature>
<evidence type="ECO:0000313" key="2">
    <source>
        <dbReference type="EMBL" id="KNC26804.1"/>
    </source>
</evidence>
<dbReference type="Proteomes" id="UP000037069">
    <property type="component" value="Unassembled WGS sequence"/>
</dbReference>
<evidence type="ECO:0008006" key="4">
    <source>
        <dbReference type="Google" id="ProtNLM"/>
    </source>
</evidence>
<accession>A0A0L0C5W0</accession>
<gene>
    <name evidence="2" type="ORF">FF38_06383</name>
</gene>
<feature type="region of interest" description="Disordered" evidence="1">
    <location>
        <begin position="244"/>
        <end position="263"/>
    </location>
</feature>
<feature type="region of interest" description="Disordered" evidence="1">
    <location>
        <begin position="165"/>
        <end position="233"/>
    </location>
</feature>
<feature type="compositionally biased region" description="Low complexity" evidence="1">
    <location>
        <begin position="185"/>
        <end position="196"/>
    </location>
</feature>
<feature type="compositionally biased region" description="Basic residues" evidence="1">
    <location>
        <begin position="779"/>
        <end position="794"/>
    </location>
</feature>
<feature type="region of interest" description="Disordered" evidence="1">
    <location>
        <begin position="453"/>
        <end position="483"/>
    </location>
</feature>
<sequence>MSKSGFSTLNRWLGRKNKDKTMGNGKLSKSSTNLSISTTNINETSQLEYNRITPLPAATTNAPFEQTFRITVLLPKDQLYVTRLGARVPLSKLLELVCDNKLLDAEKYEFRNPVDPSQVYSCDLTIGAVGLSEIRLCHKTESYDNFNSDEIIKLHRTSLIRESLSSSEFSSRNSKHTTKTTSPYSSTNSLNSMDSSALSYGRTPKLPSSTQPKMSAPPRKKRAAPRPPSQIAIPEKSALIMENGESKKSPTPTTPLSTKDFSVSTPNLTTSTMLMSDINGNDCNGHLEDYNEQSSGNGSLNSNGYAEDTVLYAQIQKKNALNRNSQSKQDVSDLGEGNAKFPEPSPRKRIVQIKKKTAAPPAPPPRNSLYQEDAISIASTNVSNTSTPTTPVGLCKSLDSFLDHEEEPEQKPKPLERGESVNGGNIPKPVPRITTSTTLLNATDIEHDLKSFESDGEVKSKPNISKVLLNRTPTPEPRSLSCEPPELEHCYEHFKQQRTDDDCVSKQADSGIGEPVPSPTPDLLPTNVSTLDVKSNFESSSDDDDMVKVYNFKLGKTLVKPVSETKTLEELTVMNNAAEEETDSELGTPLTLTQVPTPNTLSETSSWNFTAPISPPPNFADNKFMDPLEMDSKPDAPITPKILERPVLDFEELKREQEQQDLKEIKEIKEETPSKTPTTPLDSLVDELSSIIQEKGVDSLMKKTENLTEIEAAKPNTLSNFSINSINQTNAGRPKEVVTDQPKEELIVNTNVGNTETDFVKSSSPLSSPSSSPEEEKLYRKRSSVTSLKQRRSVTRSDSFHTTAAGPNENLGLNKRTSSQLSLDQMAGHLNRRRSSSELSIGESPSLQSLEVIKTILNSRKNSLANSAGEEEQPMEVSARRPSEELKFASLELKTSKSLEIADNKEVLVKEEGEEQEVKVVEEPAKEEKPKELPKVYRYSGPPSINFSTWSERPKSQVAIKNEGDYIFGGAQTTNKNQRFSTPANNNEPPPVAPKPATIQRMDIPEKDYKVPVLVKPLQDVIVDSVAVKEVMNNNSQIKQETLNQSQTLPLKSSLETVPKSSIQIKTPPKPSVETVLRQTSQVIVNTSINSLPRQIQRPTVESVLRPQTQTIVNTSTLPRVNKQRFSTPSANTTKIQILRSSSIKQTQENENTKPGPQILRSSSIKQQKEDDVTVTTAPFGQNTLRRTGFKEKILAQEEPKAKEQQQNNNSPTTTSLPQQKLLANGDLKLNNQKFPNNNNNNNSITSAKLHLNLKKTNSSFISSNQVSKTASPSSSHNFITPALKPKPLTPKTAPVLSSGSSLTLTTTGSTTTTPPPPPPAPAMPAMSVQLRPVTKVSSPIESNDPRDALLTAIRNFNKEGLKKA</sequence>